<dbReference type="EMBL" id="CP009706">
    <property type="protein sequence ID" value="AIU73144.1"/>
    <property type="molecule type" value="Genomic_DNA"/>
</dbReference>
<dbReference type="InterPro" id="IPR036188">
    <property type="entry name" value="FAD/NAD-bd_sf"/>
</dbReference>
<feature type="domain" description="Glucose-methanol-choline oxidoreductase N-terminal" evidence="5">
    <location>
        <begin position="235"/>
        <end position="346"/>
    </location>
</feature>
<evidence type="ECO:0000256" key="4">
    <source>
        <dbReference type="ARBA" id="ARBA00023002"/>
    </source>
</evidence>
<dbReference type="InterPro" id="IPR000172">
    <property type="entry name" value="GMC_OxRdtase_N"/>
</dbReference>
<dbReference type="PATRIC" id="fig|1453496.5.peg.2564"/>
<dbReference type="InterPro" id="IPR007867">
    <property type="entry name" value="GMC_OxRtase_C"/>
</dbReference>
<evidence type="ECO:0000256" key="3">
    <source>
        <dbReference type="ARBA" id="ARBA00022827"/>
    </source>
</evidence>
<evidence type="ECO:0000256" key="2">
    <source>
        <dbReference type="ARBA" id="ARBA00022630"/>
    </source>
</evidence>
<protein>
    <submittedName>
        <fullName evidence="7">GMC family oxidoreductase</fullName>
    </submittedName>
</protein>
<keyword evidence="4" id="KW-0560">Oxidoreductase</keyword>
<evidence type="ECO:0000259" key="5">
    <source>
        <dbReference type="Pfam" id="PF00732"/>
    </source>
</evidence>
<dbReference type="SUPFAM" id="SSF54373">
    <property type="entry name" value="FAD-linked reductases, C-terminal domain"/>
    <property type="match status" value="1"/>
</dbReference>
<dbReference type="Pfam" id="PF05199">
    <property type="entry name" value="GMC_oxred_C"/>
    <property type="match status" value="1"/>
</dbReference>
<dbReference type="GO" id="GO:0050660">
    <property type="term" value="F:flavin adenine dinucleotide binding"/>
    <property type="evidence" value="ECO:0007669"/>
    <property type="project" value="InterPro"/>
</dbReference>
<accession>A0A097R341</accession>
<keyword evidence="8" id="KW-1185">Reference proteome</keyword>
<dbReference type="Gene3D" id="3.50.50.60">
    <property type="entry name" value="FAD/NAD(P)-binding domain"/>
    <property type="match status" value="2"/>
</dbReference>
<keyword evidence="3" id="KW-0274">FAD</keyword>
<dbReference type="SUPFAM" id="SSF51905">
    <property type="entry name" value="FAD/NAD(P)-binding domain"/>
    <property type="match status" value="1"/>
</dbReference>
<gene>
    <name evidence="7" type="ORF">AT03_12610</name>
</gene>
<dbReference type="KEGG" id="hav:AT03_12610"/>
<evidence type="ECO:0000313" key="7">
    <source>
        <dbReference type="EMBL" id="AIU73144.1"/>
    </source>
</evidence>
<keyword evidence="2" id="KW-0285">Flavoprotein</keyword>
<dbReference type="OrthoDB" id="9787779at2"/>
<dbReference type="eggNOG" id="COG2303">
    <property type="taxonomic scope" value="Bacteria"/>
</dbReference>
<name>A0A097R341_HAFAL</name>
<sequence>MTTIKKDPVDVVIVGFGWTGAIMGMEMTDAGLSVVALERGEKRDTYPDFAYPRIADELTYGIRLKLFQETAKETVTVRHNPGDYAVPYRQFGSFLPGNGVGGAGVHWNGMHWRALPSDLKLHTTISERYGKAFIPEGMLLQDYPVDYADLEPFFDKFEKVCGTAGKSGNLRGQIIEGGNPFEGPRASEYPTPPLKSLYSGTLFSQAAKELGYHPFAIPAANCSQPYTNPYGVQLGPCNYCGYCERFGCFMYSKGSPQSTILPVLTQRKNFELRTNSMVIKVNLDSSGKKATGVTYIDIQGREIEQPANMVILSAYQLHNVRLLLLSGIGKPYNPQTGEGMVGRNYAYQMNSGISLFFDKDTHFNPFIGAGAAGAVIDDFNSDNFDHTDLGFIGGAYISAVRTGGRPIQQMTLPADTPTWGAGWKQGIKDNYLHSMSIGSEGSVMPYKECYLDLDPNYKDAFGQPLLRMTFDWKPNEVKMTQHITSKMQGIATAMNPKQMKVSVMDMNSHYDVRPYQSTHTTGGAIMGDSPSNSVVNKYLQSWDVPNVFVQGASAFPQNMAYNPTGLVGALAYWSAHAIRTQYLANPGPLVQA</sequence>
<dbReference type="Pfam" id="PF00732">
    <property type="entry name" value="GMC_oxred_N"/>
    <property type="match status" value="1"/>
</dbReference>
<dbReference type="Proteomes" id="UP000029986">
    <property type="component" value="Chromosome"/>
</dbReference>
<evidence type="ECO:0000313" key="8">
    <source>
        <dbReference type="Proteomes" id="UP000029986"/>
    </source>
</evidence>
<dbReference type="PANTHER" id="PTHR46056">
    <property type="entry name" value="LONG-CHAIN-ALCOHOL OXIDASE"/>
    <property type="match status" value="1"/>
</dbReference>
<evidence type="ECO:0000256" key="1">
    <source>
        <dbReference type="ARBA" id="ARBA00010790"/>
    </source>
</evidence>
<reference evidence="7 8" key="1">
    <citation type="journal article" date="2014" name="Gut Pathog.">
        <title>Gene clusters of Hafnia alvei strain FB1 important in survival and pathogenesis: a draft genome perspective.</title>
        <authorList>
            <person name="Tan J.Y."/>
            <person name="Yin W.F."/>
            <person name="Chan K.G."/>
        </authorList>
    </citation>
    <scope>NUCLEOTIDE SEQUENCE [LARGE SCALE GENOMIC DNA]</scope>
    <source>
        <strain evidence="7 8">FB1</strain>
    </source>
</reference>
<dbReference type="AlphaFoldDB" id="A0A097R341"/>
<dbReference type="GO" id="GO:0016614">
    <property type="term" value="F:oxidoreductase activity, acting on CH-OH group of donors"/>
    <property type="evidence" value="ECO:0007669"/>
    <property type="project" value="InterPro"/>
</dbReference>
<dbReference type="PANTHER" id="PTHR46056:SF12">
    <property type="entry name" value="LONG-CHAIN-ALCOHOL OXIDASE"/>
    <property type="match status" value="1"/>
</dbReference>
<evidence type="ECO:0000259" key="6">
    <source>
        <dbReference type="Pfam" id="PF05199"/>
    </source>
</evidence>
<feature type="domain" description="Glucose-methanol-choline oxidoreductase C-terminal" evidence="6">
    <location>
        <begin position="445"/>
        <end position="571"/>
    </location>
</feature>
<comment type="similarity">
    <text evidence="1">Belongs to the GMC oxidoreductase family.</text>
</comment>
<proteinExistence type="inferred from homology"/>
<dbReference type="RefSeq" id="WP_025797059.1">
    <property type="nucleotide sequence ID" value="NZ_CP009706.1"/>
</dbReference>
<dbReference type="HOGENOM" id="CLU_008878_2_0_6"/>
<organism evidence="7 8">
    <name type="scientific">Hafnia alvei FB1</name>
    <dbReference type="NCBI Taxonomy" id="1453496"/>
    <lineage>
        <taxon>Bacteria</taxon>
        <taxon>Pseudomonadati</taxon>
        <taxon>Pseudomonadota</taxon>
        <taxon>Gammaproteobacteria</taxon>
        <taxon>Enterobacterales</taxon>
        <taxon>Hafniaceae</taxon>
        <taxon>Hafnia</taxon>
    </lineage>
</organism>